<protein>
    <submittedName>
        <fullName evidence="1">23017_t:CDS:1</fullName>
    </submittedName>
</protein>
<dbReference type="OrthoDB" id="2445858at2759"/>
<comment type="caution">
    <text evidence="1">The sequence shown here is derived from an EMBL/GenBank/DDBJ whole genome shotgun (WGS) entry which is preliminary data.</text>
</comment>
<evidence type="ECO:0000313" key="1">
    <source>
        <dbReference type="EMBL" id="CAG8806039.1"/>
    </source>
</evidence>
<sequence length="404" mass="46146">IYEKRIDILNAQQSESLVSDNLNNITLDYEILDNTISDDNISLDTNNATDLDISFQDNNKEERKTKHAHLTKDNSKNIVATSKITKLTSLIEFHTEYDTTELCSSYILNHPLLESLEIKSCADYRSYSNNHAARNFIDAIGRVIEEVISSKNLAIISKHISKNVPVYRYLGMIELTKETANAIVKELNIFIYAKNLPINRLINMGSDGASIMLGCNNSVAAQLKQQNPYLIEIHCISHHLALASEDAAASIPYLSNYNNIVRNLYSYFSKSYIRMAHLKMLSLSNVVSNLHHIINSVIQALYEDYEISTTAHTLYNMIDQNFLLTTYFLADILNDLQCLTLIFQSDYISLYEIKIQLNTVIQKITSDFLEANGQESTWGNHLYQFLEKENIISNYILFHIQQFA</sequence>
<dbReference type="SUPFAM" id="SSF53098">
    <property type="entry name" value="Ribonuclease H-like"/>
    <property type="match status" value="1"/>
</dbReference>
<dbReference type="PANTHER" id="PTHR46880">
    <property type="entry name" value="RAS-ASSOCIATING DOMAIN-CONTAINING PROTEIN"/>
    <property type="match status" value="1"/>
</dbReference>
<reference evidence="1" key="1">
    <citation type="submission" date="2021-06" db="EMBL/GenBank/DDBJ databases">
        <authorList>
            <person name="Kallberg Y."/>
            <person name="Tangrot J."/>
            <person name="Rosling A."/>
        </authorList>
    </citation>
    <scope>NUCLEOTIDE SEQUENCE</scope>
    <source>
        <strain evidence="1">FL966</strain>
    </source>
</reference>
<dbReference type="InterPro" id="IPR012337">
    <property type="entry name" value="RNaseH-like_sf"/>
</dbReference>
<evidence type="ECO:0000313" key="2">
    <source>
        <dbReference type="Proteomes" id="UP000789759"/>
    </source>
</evidence>
<gene>
    <name evidence="1" type="ORF">CPELLU_LOCUS18159</name>
</gene>
<feature type="non-terminal residue" evidence="1">
    <location>
        <position position="404"/>
    </location>
</feature>
<organism evidence="1 2">
    <name type="scientific">Cetraspora pellucida</name>
    <dbReference type="NCBI Taxonomy" id="1433469"/>
    <lineage>
        <taxon>Eukaryota</taxon>
        <taxon>Fungi</taxon>
        <taxon>Fungi incertae sedis</taxon>
        <taxon>Mucoromycota</taxon>
        <taxon>Glomeromycotina</taxon>
        <taxon>Glomeromycetes</taxon>
        <taxon>Diversisporales</taxon>
        <taxon>Gigasporaceae</taxon>
        <taxon>Cetraspora</taxon>
    </lineage>
</organism>
<proteinExistence type="predicted"/>
<dbReference type="Proteomes" id="UP000789759">
    <property type="component" value="Unassembled WGS sequence"/>
</dbReference>
<dbReference type="PANTHER" id="PTHR46880:SF5">
    <property type="entry name" value="DUF4371 DOMAIN-CONTAINING PROTEIN"/>
    <property type="match status" value="1"/>
</dbReference>
<name>A0A9N9K165_9GLOM</name>
<keyword evidence="2" id="KW-1185">Reference proteome</keyword>
<accession>A0A9N9K165</accession>
<dbReference type="EMBL" id="CAJVQA010034636">
    <property type="protein sequence ID" value="CAG8806039.1"/>
    <property type="molecule type" value="Genomic_DNA"/>
</dbReference>
<dbReference type="AlphaFoldDB" id="A0A9N9K165"/>